<dbReference type="Pfam" id="PF08719">
    <property type="entry name" value="NADAR"/>
    <property type="match status" value="1"/>
</dbReference>
<dbReference type="Gene3D" id="1.10.357.40">
    <property type="entry name" value="YbiA-like"/>
    <property type="match status" value="1"/>
</dbReference>
<dbReference type="PANTHER" id="PTHR38440:SF1">
    <property type="entry name" value="UPF0398 PROTEIN SPR0331"/>
    <property type="match status" value="1"/>
</dbReference>
<evidence type="ECO:0000256" key="2">
    <source>
        <dbReference type="ARBA" id="ARBA00000751"/>
    </source>
</evidence>
<proteinExistence type="predicted"/>
<comment type="catalytic activity">
    <reaction evidence="2">
        <text>2,5-diamino-6-hydroxy-4-(5-phosphoribosylamino)-pyrimidine + H2O = 2,5,6-triamino-4-hydroxypyrimidine + D-ribose 5-phosphate</text>
        <dbReference type="Rhea" id="RHEA:23436"/>
        <dbReference type="ChEBI" id="CHEBI:15377"/>
        <dbReference type="ChEBI" id="CHEBI:58614"/>
        <dbReference type="ChEBI" id="CHEBI:78346"/>
        <dbReference type="ChEBI" id="CHEBI:137796"/>
    </reaction>
</comment>
<dbReference type="Gene3D" id="3.40.50.450">
    <property type="match status" value="1"/>
</dbReference>
<dbReference type="SUPFAM" id="SSF102405">
    <property type="entry name" value="MCP/YpsA-like"/>
    <property type="match status" value="1"/>
</dbReference>
<dbReference type="AlphaFoldDB" id="A0A918C7K4"/>
<accession>A0A918C7K4</accession>
<reference evidence="4" key="2">
    <citation type="submission" date="2020-09" db="EMBL/GenBank/DDBJ databases">
        <authorList>
            <person name="Sun Q."/>
            <person name="Ohkuma M."/>
        </authorList>
    </citation>
    <scope>NUCLEOTIDE SEQUENCE</scope>
    <source>
        <strain evidence="4">JCM 31311</strain>
    </source>
</reference>
<feature type="domain" description="NADAR" evidence="3">
    <location>
        <begin position="315"/>
        <end position="443"/>
    </location>
</feature>
<dbReference type="EMBL" id="BMQL01000011">
    <property type="protein sequence ID" value="GGR09819.1"/>
    <property type="molecule type" value="Genomic_DNA"/>
</dbReference>
<dbReference type="CDD" id="cd15457">
    <property type="entry name" value="NADAR"/>
    <property type="match status" value="1"/>
</dbReference>
<evidence type="ECO:0000256" key="1">
    <source>
        <dbReference type="ARBA" id="ARBA00000022"/>
    </source>
</evidence>
<dbReference type="InterPro" id="IPR012816">
    <property type="entry name" value="NADAR"/>
</dbReference>
<keyword evidence="5" id="KW-1185">Reference proteome</keyword>
<dbReference type="InterPro" id="IPR010697">
    <property type="entry name" value="YspA"/>
</dbReference>
<evidence type="ECO:0000313" key="5">
    <source>
        <dbReference type="Proteomes" id="UP000603865"/>
    </source>
</evidence>
<name>A0A918C7K4_9DEIO</name>
<protein>
    <recommendedName>
        <fullName evidence="3">NADAR domain-containing protein</fullName>
    </recommendedName>
</protein>
<dbReference type="SUPFAM" id="SSF143990">
    <property type="entry name" value="YbiA-like"/>
    <property type="match status" value="1"/>
</dbReference>
<dbReference type="RefSeq" id="WP_189090523.1">
    <property type="nucleotide sequence ID" value="NZ_BMQL01000011.1"/>
</dbReference>
<comment type="catalytic activity">
    <reaction evidence="1">
        <text>5-amino-6-(5-phospho-D-ribosylamino)uracil + H2O = 5,6-diaminouracil + D-ribose 5-phosphate</text>
        <dbReference type="Rhea" id="RHEA:55020"/>
        <dbReference type="ChEBI" id="CHEBI:15377"/>
        <dbReference type="ChEBI" id="CHEBI:46252"/>
        <dbReference type="ChEBI" id="CHEBI:58453"/>
        <dbReference type="ChEBI" id="CHEBI:78346"/>
    </reaction>
</comment>
<evidence type="ECO:0000313" key="4">
    <source>
        <dbReference type="EMBL" id="GGR09819.1"/>
    </source>
</evidence>
<organism evidence="4 5">
    <name type="scientific">Deinococcus ruber</name>
    <dbReference type="NCBI Taxonomy" id="1848197"/>
    <lineage>
        <taxon>Bacteria</taxon>
        <taxon>Thermotogati</taxon>
        <taxon>Deinococcota</taxon>
        <taxon>Deinococci</taxon>
        <taxon>Deinococcales</taxon>
        <taxon>Deinococcaceae</taxon>
        <taxon>Deinococcus</taxon>
    </lineage>
</organism>
<evidence type="ECO:0000259" key="3">
    <source>
        <dbReference type="Pfam" id="PF08719"/>
    </source>
</evidence>
<dbReference type="Proteomes" id="UP000603865">
    <property type="component" value="Unassembled WGS sequence"/>
</dbReference>
<dbReference type="InterPro" id="IPR037238">
    <property type="entry name" value="YbiA-like_sf"/>
</dbReference>
<dbReference type="PANTHER" id="PTHR38440">
    <property type="entry name" value="UPF0398 PROTEIN YPSA"/>
    <property type="match status" value="1"/>
</dbReference>
<sequence>MLTFQVLQDALAGHIVAAGTGHRPQDIPGFSALGFPALVETAKAAIQQSGATAIVAGGAIGWDQALAQAALELHLPLVLALPFPGQENRWRPDDQARYAAQLTQASAAVYFHDVAPTTQDELLIAMNGRNAVMVDAADVVLAFWSGKARGGTANAVAYAKRIGRPIQNAWNHLWSCKPPADLPKTLIDIRIQTTKTGFQVNLTHGPHQKNIEETLVCRNDQLFLTAMLTAVRALKRADYLRFNLSGDQVLQIRQLQEESARDFLEPQVGSSQVDRPRVRLALLKEELIAALGQYPHNLGTFGRRPVASISGFQGEYRFLSNFWTSPVLLDDVQYGSVEAAFQAAKTTDPSQRQVFQTADPATAKRLGKLLKLRPDWNDLRLDVMRDLLEQKFAPGSALAKQLKATGRKPLIEANTWGDTFWGVSKGVGSNHLGQLLEEIRAML</sequence>
<gene>
    <name evidence="4" type="ORF">GCM10008957_23230</name>
</gene>
<reference evidence="4" key="1">
    <citation type="journal article" date="2014" name="Int. J. Syst. Evol. Microbiol.">
        <title>Complete genome sequence of Corynebacterium casei LMG S-19264T (=DSM 44701T), isolated from a smear-ripened cheese.</title>
        <authorList>
            <consortium name="US DOE Joint Genome Institute (JGI-PGF)"/>
            <person name="Walter F."/>
            <person name="Albersmeier A."/>
            <person name="Kalinowski J."/>
            <person name="Ruckert C."/>
        </authorList>
    </citation>
    <scope>NUCLEOTIDE SEQUENCE</scope>
    <source>
        <strain evidence="4">JCM 31311</strain>
    </source>
</reference>
<comment type="caution">
    <text evidence="4">The sequence shown here is derived from an EMBL/GenBank/DDBJ whole genome shotgun (WGS) entry which is preliminary data.</text>
</comment>